<dbReference type="PANTHER" id="PTHR24109:SF3">
    <property type="entry name" value="LEUCINE-RICH REPEAT-CONTAINING PROTEIN 31"/>
    <property type="match status" value="1"/>
</dbReference>
<protein>
    <recommendedName>
        <fullName evidence="1">DUF1088 domain-containing protein</fullName>
    </recommendedName>
</protein>
<sequence>MEIYVPETFTFAVSLVPDAVQILSCRCLRCAQYAADRREEEEMCDHLISAAKHDELVTANQQKQKILNILRNKHDLEEVDISWNDFVSGTLHVFTEQKHLVSKLKVPRMSSCGFISEDVQTLGHLLPKLQSLEVFDLSINRNIGNSLDIIAQRLKSTSSLKVLKLHSCGLTPKSTLDLSCNKELGGGFEDVPAQLALLKNLEVLDLHQCSLTADDVASLTHIIPLLSNLQELDLSSNRTVGSSSGILLSRLPFLPALKSLLIKSCALESETFTAFAEASVYSPALEILNLSWNKCVAGNLELLLHTLKLAKSLQGLRLNNCTLVTEDLVLLASAMQTSHLAELQKPDLSYSDSICDTGWDIFCQNLCFLKQLTDLDISLWPWSSQGTRRLAVKVSHEEQLECFTHSHRRGIQLDH</sequence>
<comment type="caution">
    <text evidence="2">The sequence shown here is derived from an EMBL/GenBank/DDBJ whole genome shotgun (WGS) entry which is preliminary data.</text>
</comment>
<dbReference type="Gene3D" id="3.80.10.10">
    <property type="entry name" value="Ribonuclease Inhibitor"/>
    <property type="match status" value="2"/>
</dbReference>
<keyword evidence="3" id="KW-1185">Reference proteome</keyword>
<dbReference type="SUPFAM" id="SSF52047">
    <property type="entry name" value="RNI-like"/>
    <property type="match status" value="1"/>
</dbReference>
<feature type="domain" description="DUF1088" evidence="1">
    <location>
        <begin position="29"/>
        <end position="75"/>
    </location>
</feature>
<accession>A0AAW0H377</accession>
<gene>
    <name evidence="2" type="ORF">U0070_025159</name>
</gene>
<name>A0AAW0H377_MYOGA</name>
<dbReference type="InterPro" id="IPR032675">
    <property type="entry name" value="LRR_dom_sf"/>
</dbReference>
<dbReference type="InterPro" id="IPR010508">
    <property type="entry name" value="NBEA-like_DUF1088"/>
</dbReference>
<evidence type="ECO:0000259" key="1">
    <source>
        <dbReference type="Pfam" id="PF06469"/>
    </source>
</evidence>
<dbReference type="PANTHER" id="PTHR24109">
    <property type="entry name" value="LEUCINE-RICH REPEAT-CONTAINING PROTEIN 31"/>
    <property type="match status" value="1"/>
</dbReference>
<dbReference type="InterPro" id="IPR042419">
    <property type="entry name" value="LRC31"/>
</dbReference>
<dbReference type="EMBL" id="JBBHLL010000922">
    <property type="protein sequence ID" value="KAK7797043.1"/>
    <property type="molecule type" value="Genomic_DNA"/>
</dbReference>
<proteinExistence type="predicted"/>
<reference evidence="2 3" key="1">
    <citation type="journal article" date="2023" name="bioRxiv">
        <title>Conserved and derived expression patterns and positive selection on dental genes reveal complex evolutionary context of ever-growing rodent molars.</title>
        <authorList>
            <person name="Calamari Z.T."/>
            <person name="Song A."/>
            <person name="Cohen E."/>
            <person name="Akter M."/>
            <person name="Roy R.D."/>
            <person name="Hallikas O."/>
            <person name="Christensen M.M."/>
            <person name="Li P."/>
            <person name="Marangoni P."/>
            <person name="Jernvall J."/>
            <person name="Klein O.D."/>
        </authorList>
    </citation>
    <scope>NUCLEOTIDE SEQUENCE [LARGE SCALE GENOMIC DNA]</scope>
    <source>
        <strain evidence="2">V071</strain>
    </source>
</reference>
<dbReference type="Proteomes" id="UP001488838">
    <property type="component" value="Unassembled WGS sequence"/>
</dbReference>
<evidence type="ECO:0000313" key="2">
    <source>
        <dbReference type="EMBL" id="KAK7797043.1"/>
    </source>
</evidence>
<feature type="non-terminal residue" evidence="2">
    <location>
        <position position="415"/>
    </location>
</feature>
<organism evidence="2 3">
    <name type="scientific">Myodes glareolus</name>
    <name type="common">Bank vole</name>
    <name type="synonym">Clethrionomys glareolus</name>
    <dbReference type="NCBI Taxonomy" id="447135"/>
    <lineage>
        <taxon>Eukaryota</taxon>
        <taxon>Metazoa</taxon>
        <taxon>Chordata</taxon>
        <taxon>Craniata</taxon>
        <taxon>Vertebrata</taxon>
        <taxon>Euteleostomi</taxon>
        <taxon>Mammalia</taxon>
        <taxon>Eutheria</taxon>
        <taxon>Euarchontoglires</taxon>
        <taxon>Glires</taxon>
        <taxon>Rodentia</taxon>
        <taxon>Myomorpha</taxon>
        <taxon>Muroidea</taxon>
        <taxon>Cricetidae</taxon>
        <taxon>Arvicolinae</taxon>
        <taxon>Myodes</taxon>
    </lineage>
</organism>
<dbReference type="Pfam" id="PF06469">
    <property type="entry name" value="DUF1088"/>
    <property type="match status" value="1"/>
</dbReference>
<evidence type="ECO:0000313" key="3">
    <source>
        <dbReference type="Proteomes" id="UP001488838"/>
    </source>
</evidence>
<dbReference type="AlphaFoldDB" id="A0AAW0H377"/>